<dbReference type="EMBL" id="SDMP01000015">
    <property type="protein sequence ID" value="RYR09266.1"/>
    <property type="molecule type" value="Genomic_DNA"/>
</dbReference>
<keyword evidence="4" id="KW-1185">Reference proteome</keyword>
<feature type="region of interest" description="Disordered" evidence="1">
    <location>
        <begin position="1"/>
        <end position="23"/>
    </location>
</feature>
<name>A0A444Z5C3_ARAHY</name>
<organism evidence="3 4">
    <name type="scientific">Arachis hypogaea</name>
    <name type="common">Peanut</name>
    <dbReference type="NCBI Taxonomy" id="3818"/>
    <lineage>
        <taxon>Eukaryota</taxon>
        <taxon>Viridiplantae</taxon>
        <taxon>Streptophyta</taxon>
        <taxon>Embryophyta</taxon>
        <taxon>Tracheophyta</taxon>
        <taxon>Spermatophyta</taxon>
        <taxon>Magnoliopsida</taxon>
        <taxon>eudicotyledons</taxon>
        <taxon>Gunneridae</taxon>
        <taxon>Pentapetalae</taxon>
        <taxon>rosids</taxon>
        <taxon>fabids</taxon>
        <taxon>Fabales</taxon>
        <taxon>Fabaceae</taxon>
        <taxon>Papilionoideae</taxon>
        <taxon>50 kb inversion clade</taxon>
        <taxon>dalbergioids sensu lato</taxon>
        <taxon>Dalbergieae</taxon>
        <taxon>Pterocarpus clade</taxon>
        <taxon>Arachis</taxon>
    </lineage>
</organism>
<evidence type="ECO:0000313" key="3">
    <source>
        <dbReference type="EMBL" id="RYR09266.1"/>
    </source>
</evidence>
<dbReference type="Proteomes" id="UP000289738">
    <property type="component" value="Chromosome B05"/>
</dbReference>
<accession>A0A444Z5C3</accession>
<comment type="caution">
    <text evidence="3">The sequence shown here is derived from an EMBL/GenBank/DDBJ whole genome shotgun (WGS) entry which is preliminary data.</text>
</comment>
<dbReference type="InterPro" id="IPR019557">
    <property type="entry name" value="AminoTfrase-like_pln_mobile"/>
</dbReference>
<dbReference type="AlphaFoldDB" id="A0A444Z5C3"/>
<evidence type="ECO:0000256" key="1">
    <source>
        <dbReference type="SAM" id="MobiDB-lite"/>
    </source>
</evidence>
<dbReference type="PANTHER" id="PTHR46033">
    <property type="entry name" value="PROTEIN MAIN-LIKE 2"/>
    <property type="match status" value="1"/>
</dbReference>
<sequence length="406" mass="46306">MTASSSHATTQDKGKGHAIAPPAPPALRILNQVNDEIIDDPQLQINDTQILIHFTVDANTHCFFGPVESLERANKRLPFFPSAEGEDLVINQALNISFFINQKPFRNNPKINPRGFDFSAWYQRLEPTKSANWGAVGIQELLKLSHFSLTTLPWMIGAVTCFWNRTTNNFHLPCGMIGMSLLDVAAITGLPINPLDRTPDMQPEHQYSVTLTNSYSDFIAHNMGAENTDVTNNEHVAFLFYWLHAILFCSRSVQMLKLFLPLAALLHEGKVLNLAKLLLGHIFEELGQFVHCLRDNSIISTEGLLLLLQLWLNDIFKKFMIKPRSGSTDKQHIEGFRLADYKPNFPETQSNEDRFWAIFSLFHSCKEFDNDNFNFARFMRQNCGPAWLDRLLFPNNNEKNELANRN</sequence>
<evidence type="ECO:0000259" key="2">
    <source>
        <dbReference type="Pfam" id="PF10536"/>
    </source>
</evidence>
<proteinExistence type="predicted"/>
<dbReference type="STRING" id="3818.A0A444Z5C3"/>
<dbReference type="PANTHER" id="PTHR46033:SF1">
    <property type="entry name" value="PROTEIN MAIN-LIKE 2"/>
    <property type="match status" value="1"/>
</dbReference>
<dbReference type="GO" id="GO:0010073">
    <property type="term" value="P:meristem maintenance"/>
    <property type="evidence" value="ECO:0007669"/>
    <property type="project" value="InterPro"/>
</dbReference>
<evidence type="ECO:0000313" key="4">
    <source>
        <dbReference type="Proteomes" id="UP000289738"/>
    </source>
</evidence>
<feature type="domain" description="Aminotransferase-like plant mobile" evidence="2">
    <location>
        <begin position="137"/>
        <end position="325"/>
    </location>
</feature>
<reference evidence="3 4" key="1">
    <citation type="submission" date="2019-01" db="EMBL/GenBank/DDBJ databases">
        <title>Sequencing of cultivated peanut Arachis hypogaea provides insights into genome evolution and oil improvement.</title>
        <authorList>
            <person name="Chen X."/>
        </authorList>
    </citation>
    <scope>NUCLEOTIDE SEQUENCE [LARGE SCALE GENOMIC DNA]</scope>
    <source>
        <strain evidence="4">cv. Fuhuasheng</strain>
        <tissue evidence="3">Leaves</tissue>
    </source>
</reference>
<dbReference type="InterPro" id="IPR044824">
    <property type="entry name" value="MAIN-like"/>
</dbReference>
<dbReference type="Pfam" id="PF10536">
    <property type="entry name" value="PMD"/>
    <property type="match status" value="1"/>
</dbReference>
<protein>
    <recommendedName>
        <fullName evidence="2">Aminotransferase-like plant mobile domain-containing protein</fullName>
    </recommendedName>
</protein>
<gene>
    <name evidence="3" type="ORF">Ahy_B05g077456</name>
</gene>